<dbReference type="EMBL" id="JAWWNJ010000057">
    <property type="protein sequence ID" value="KAK7014252.1"/>
    <property type="molecule type" value="Genomic_DNA"/>
</dbReference>
<dbReference type="AlphaFoldDB" id="A0AAW0AMZ7"/>
<evidence type="ECO:0000313" key="1">
    <source>
        <dbReference type="EMBL" id="KAK7014252.1"/>
    </source>
</evidence>
<name>A0AAW0AMZ7_9AGAR</name>
<accession>A0AAW0AMZ7</accession>
<sequence length="149" mass="16836">MAEAADLCRQSCSVWTLQPVGYLRNDIEHGPTFMIIWVSAHQNKAQHIYTCFFKVAKRPPYYVSLAIQNPKLPLQKLFGIPFMIRAGCNKRQCLLGRPVCVTIRRFGSAAHPWMAFTAKVKLLQRSSGDPLRKFIELSSTSVAIWIVAA</sequence>
<reference evidence="1 2" key="1">
    <citation type="journal article" date="2024" name="J Genomics">
        <title>Draft genome sequencing and assembly of Favolaschia claudopus CIRM-BRFM 2984 isolated from oak limbs.</title>
        <authorList>
            <person name="Navarro D."/>
            <person name="Drula E."/>
            <person name="Chaduli D."/>
            <person name="Cazenave R."/>
            <person name="Ahrendt S."/>
            <person name="Wang J."/>
            <person name="Lipzen A."/>
            <person name="Daum C."/>
            <person name="Barry K."/>
            <person name="Grigoriev I.V."/>
            <person name="Favel A."/>
            <person name="Rosso M.N."/>
            <person name="Martin F."/>
        </authorList>
    </citation>
    <scope>NUCLEOTIDE SEQUENCE [LARGE SCALE GENOMIC DNA]</scope>
    <source>
        <strain evidence="1 2">CIRM-BRFM 2984</strain>
    </source>
</reference>
<protein>
    <submittedName>
        <fullName evidence="1">Uncharacterized protein</fullName>
    </submittedName>
</protein>
<dbReference type="Proteomes" id="UP001362999">
    <property type="component" value="Unassembled WGS sequence"/>
</dbReference>
<comment type="caution">
    <text evidence="1">The sequence shown here is derived from an EMBL/GenBank/DDBJ whole genome shotgun (WGS) entry which is preliminary data.</text>
</comment>
<gene>
    <name evidence="1" type="ORF">R3P38DRAFT_2787791</name>
</gene>
<proteinExistence type="predicted"/>
<organism evidence="1 2">
    <name type="scientific">Favolaschia claudopus</name>
    <dbReference type="NCBI Taxonomy" id="2862362"/>
    <lineage>
        <taxon>Eukaryota</taxon>
        <taxon>Fungi</taxon>
        <taxon>Dikarya</taxon>
        <taxon>Basidiomycota</taxon>
        <taxon>Agaricomycotina</taxon>
        <taxon>Agaricomycetes</taxon>
        <taxon>Agaricomycetidae</taxon>
        <taxon>Agaricales</taxon>
        <taxon>Marasmiineae</taxon>
        <taxon>Mycenaceae</taxon>
        <taxon>Favolaschia</taxon>
    </lineage>
</organism>
<evidence type="ECO:0000313" key="2">
    <source>
        <dbReference type="Proteomes" id="UP001362999"/>
    </source>
</evidence>
<keyword evidence="2" id="KW-1185">Reference proteome</keyword>